<dbReference type="EMBL" id="DVOG01000142">
    <property type="protein sequence ID" value="HIV04574.1"/>
    <property type="molecule type" value="Genomic_DNA"/>
</dbReference>
<dbReference type="Proteomes" id="UP000886812">
    <property type="component" value="Unassembled WGS sequence"/>
</dbReference>
<accession>A0A9D1NK19</accession>
<dbReference type="AlphaFoldDB" id="A0A9D1NK19"/>
<protein>
    <submittedName>
        <fullName evidence="1">Uncharacterized protein</fullName>
    </submittedName>
</protein>
<evidence type="ECO:0000313" key="2">
    <source>
        <dbReference type="Proteomes" id="UP000886812"/>
    </source>
</evidence>
<organism evidence="1 2">
    <name type="scientific">Candidatus Spyradosoma merdigallinarum</name>
    <dbReference type="NCBI Taxonomy" id="2840950"/>
    <lineage>
        <taxon>Bacteria</taxon>
        <taxon>Pseudomonadati</taxon>
        <taxon>Verrucomicrobiota</taxon>
        <taxon>Opitutia</taxon>
        <taxon>Opitutia incertae sedis</taxon>
        <taxon>Candidatus Spyradosoma</taxon>
    </lineage>
</organism>
<reference evidence="1" key="2">
    <citation type="journal article" date="2021" name="PeerJ">
        <title>Extensive microbial diversity within the chicken gut microbiome revealed by metagenomics and culture.</title>
        <authorList>
            <person name="Gilroy R."/>
            <person name="Ravi A."/>
            <person name="Getino M."/>
            <person name="Pursley I."/>
            <person name="Horton D.L."/>
            <person name="Alikhan N.F."/>
            <person name="Baker D."/>
            <person name="Gharbi K."/>
            <person name="Hall N."/>
            <person name="Watson M."/>
            <person name="Adriaenssens E.M."/>
            <person name="Foster-Nyarko E."/>
            <person name="Jarju S."/>
            <person name="Secka A."/>
            <person name="Antonio M."/>
            <person name="Oren A."/>
            <person name="Chaudhuri R.R."/>
            <person name="La Ragione R."/>
            <person name="Hildebrand F."/>
            <person name="Pallen M.J."/>
        </authorList>
    </citation>
    <scope>NUCLEOTIDE SEQUENCE</scope>
    <source>
        <strain evidence="1">10669</strain>
    </source>
</reference>
<reference evidence="1" key="1">
    <citation type="submission" date="2020-10" db="EMBL/GenBank/DDBJ databases">
        <authorList>
            <person name="Gilroy R."/>
        </authorList>
    </citation>
    <scope>NUCLEOTIDE SEQUENCE</scope>
    <source>
        <strain evidence="1">10669</strain>
    </source>
</reference>
<sequence length="464" mass="50663">MDFFGLKSALDAQPLFAGKTWRLSPDAFRFSAEQRAQLDALGEALPAFFAALEKLYFASAENRKILRNRNLRAPWVAPLLDRGKPPRLVAHQRSRALAGTLPPVMRPDLLICADGFAMTEADSVPGGIGLTAFLARLYGCGDAMPRLFLDALLSASGVPADAASARSRRVVIAVSDEAADYRPEFEWLAAILRSRGADVSVSHPNALEISAEGVFLDGKKVDVLHRFFELFDLGNVRGADALFEAAERGNVVVSPPMRPFQEEKLSLALLHHPALFPFWEEALGESHFSLLRKIVPETWVVEPTPEGGLPASASLLAPTLGGRPIRDWRELADAPRRERNLVLKASGFDETAWGARSVTIGADASRDEWAAALERALASAREKKSLFVLQRFRKPARLEHALFDARGVPESAFGRARVCPYYFLVRDGGGRSRARLGGALCTFCPPDKKIIHGMSSAALFPCAL</sequence>
<gene>
    <name evidence="1" type="ORF">IAC75_05450</name>
</gene>
<comment type="caution">
    <text evidence="1">The sequence shown here is derived from an EMBL/GenBank/DDBJ whole genome shotgun (WGS) entry which is preliminary data.</text>
</comment>
<name>A0A9D1NK19_9BACT</name>
<evidence type="ECO:0000313" key="1">
    <source>
        <dbReference type="EMBL" id="HIV04574.1"/>
    </source>
</evidence>
<proteinExistence type="predicted"/>